<keyword evidence="5 13" id="KW-0489">Methyltransferase</keyword>
<keyword evidence="9" id="KW-0805">Transcription regulation</keyword>
<organism evidence="17 18">
    <name type="scientific">Triparma verrucosa</name>
    <dbReference type="NCBI Taxonomy" id="1606542"/>
    <lineage>
        <taxon>Eukaryota</taxon>
        <taxon>Sar</taxon>
        <taxon>Stramenopiles</taxon>
        <taxon>Ochrophyta</taxon>
        <taxon>Bolidophyceae</taxon>
        <taxon>Parmales</taxon>
        <taxon>Triparmaceae</taxon>
        <taxon>Triparma</taxon>
    </lineage>
</organism>
<dbReference type="GO" id="GO:0005737">
    <property type="term" value="C:cytoplasm"/>
    <property type="evidence" value="ECO:0007669"/>
    <property type="project" value="UniProtKB-SubCell"/>
</dbReference>
<dbReference type="Pfam" id="PF13649">
    <property type="entry name" value="Methyltransf_25"/>
    <property type="match status" value="1"/>
</dbReference>
<dbReference type="Gene3D" id="2.70.160.11">
    <property type="entry name" value="Hnrnp arginine n-methyltransferase1"/>
    <property type="match status" value="1"/>
</dbReference>
<dbReference type="InterPro" id="IPR025799">
    <property type="entry name" value="Arg_MeTrfase"/>
</dbReference>
<evidence type="ECO:0000256" key="3">
    <source>
        <dbReference type="ARBA" id="ARBA00011925"/>
    </source>
</evidence>
<keyword evidence="7 13" id="KW-0949">S-adenosyl-L-methionine</keyword>
<evidence type="ECO:0000256" key="13">
    <source>
        <dbReference type="PROSITE-ProRule" id="PRU01015"/>
    </source>
</evidence>
<comment type="caution">
    <text evidence="17">The sequence shown here is derived from an EMBL/GenBank/DDBJ whole genome shotgun (WGS) entry which is preliminary data.</text>
</comment>
<name>A0A9W6Z456_9STRA</name>
<dbReference type="GO" id="GO:0005634">
    <property type="term" value="C:nucleus"/>
    <property type="evidence" value="ECO:0007669"/>
    <property type="project" value="UniProtKB-SubCell"/>
</dbReference>
<keyword evidence="4" id="KW-0963">Cytoplasm</keyword>
<feature type="region of interest" description="Disordered" evidence="14">
    <location>
        <begin position="1"/>
        <end position="24"/>
    </location>
</feature>
<feature type="domain" description="Protein arginine N-methyltransferase" evidence="16">
    <location>
        <begin position="174"/>
        <end position="332"/>
    </location>
</feature>
<reference evidence="18" key="1">
    <citation type="journal article" date="2023" name="Commun. Biol.">
        <title>Genome analysis of Parmales, the sister group of diatoms, reveals the evolutionary specialization of diatoms from phago-mixotrophs to photoautotrophs.</title>
        <authorList>
            <person name="Ban H."/>
            <person name="Sato S."/>
            <person name="Yoshikawa S."/>
            <person name="Yamada K."/>
            <person name="Nakamura Y."/>
            <person name="Ichinomiya M."/>
            <person name="Sato N."/>
            <person name="Blanc-Mathieu R."/>
            <person name="Endo H."/>
            <person name="Kuwata A."/>
            <person name="Ogata H."/>
        </authorList>
    </citation>
    <scope>NUCLEOTIDE SEQUENCE [LARGE SCALE GENOMIC DNA]</scope>
    <source>
        <strain evidence="18">NIES 3699</strain>
    </source>
</reference>
<evidence type="ECO:0000256" key="4">
    <source>
        <dbReference type="ARBA" id="ARBA00022490"/>
    </source>
</evidence>
<keyword evidence="10" id="KW-0804">Transcription</keyword>
<evidence type="ECO:0000256" key="14">
    <source>
        <dbReference type="SAM" id="MobiDB-lite"/>
    </source>
</evidence>
<comment type="catalytic activity">
    <reaction evidence="12">
        <text>L-arginyl-[protein] + 2 S-adenosyl-L-methionine = N(omega),N(omega)-dimethyl-L-arginyl-[protein] + 2 S-adenosyl-L-homocysteine + 2 H(+)</text>
        <dbReference type="Rhea" id="RHEA:48096"/>
        <dbReference type="Rhea" id="RHEA-COMP:10532"/>
        <dbReference type="Rhea" id="RHEA-COMP:11991"/>
        <dbReference type="ChEBI" id="CHEBI:15378"/>
        <dbReference type="ChEBI" id="CHEBI:29965"/>
        <dbReference type="ChEBI" id="CHEBI:57856"/>
        <dbReference type="ChEBI" id="CHEBI:59789"/>
        <dbReference type="ChEBI" id="CHEBI:61897"/>
        <dbReference type="EC" id="2.1.1.319"/>
    </reaction>
</comment>
<evidence type="ECO:0000256" key="6">
    <source>
        <dbReference type="ARBA" id="ARBA00022679"/>
    </source>
</evidence>
<evidence type="ECO:0000256" key="11">
    <source>
        <dbReference type="ARBA" id="ARBA00023242"/>
    </source>
</evidence>
<evidence type="ECO:0000259" key="16">
    <source>
        <dbReference type="Pfam" id="PF22528"/>
    </source>
</evidence>
<keyword evidence="6 13" id="KW-0808">Transferase</keyword>
<proteinExistence type="predicted"/>
<dbReference type="PANTHER" id="PTHR11006">
    <property type="entry name" value="PROTEIN ARGININE N-METHYLTRANSFERASE"/>
    <property type="match status" value="1"/>
</dbReference>
<feature type="domain" description="Methyltransferase" evidence="15">
    <location>
        <begin position="72"/>
        <end position="167"/>
    </location>
</feature>
<evidence type="ECO:0000313" key="17">
    <source>
        <dbReference type="EMBL" id="GMH46964.1"/>
    </source>
</evidence>
<evidence type="ECO:0000256" key="12">
    <source>
        <dbReference type="ARBA" id="ARBA00049086"/>
    </source>
</evidence>
<evidence type="ECO:0000256" key="1">
    <source>
        <dbReference type="ARBA" id="ARBA00004123"/>
    </source>
</evidence>
<dbReference type="SUPFAM" id="SSF53335">
    <property type="entry name" value="S-adenosyl-L-methionine-dependent methyltransferases"/>
    <property type="match status" value="1"/>
</dbReference>
<dbReference type="EMBL" id="BRXX01000567">
    <property type="protein sequence ID" value="GMH46964.1"/>
    <property type="molecule type" value="Genomic_DNA"/>
</dbReference>
<evidence type="ECO:0000256" key="9">
    <source>
        <dbReference type="ARBA" id="ARBA00023015"/>
    </source>
</evidence>
<dbReference type="InterPro" id="IPR055135">
    <property type="entry name" value="PRMT_dom"/>
</dbReference>
<feature type="compositionally biased region" description="Low complexity" evidence="14">
    <location>
        <begin position="1"/>
        <end position="23"/>
    </location>
</feature>
<comment type="subcellular location">
    <subcellularLocation>
        <location evidence="2">Cytoplasm</location>
    </subcellularLocation>
    <subcellularLocation>
        <location evidence="1">Nucleus</location>
    </subcellularLocation>
</comment>
<keyword evidence="18" id="KW-1185">Reference proteome</keyword>
<dbReference type="InterPro" id="IPR029063">
    <property type="entry name" value="SAM-dependent_MTases_sf"/>
</dbReference>
<dbReference type="Gene3D" id="3.40.50.150">
    <property type="entry name" value="Vaccinia Virus protein VP39"/>
    <property type="match status" value="1"/>
</dbReference>
<gene>
    <name evidence="17" type="ORF">TrVE_jg9338</name>
</gene>
<dbReference type="GO" id="GO:0035242">
    <property type="term" value="F:protein-arginine omega-N asymmetric methyltransferase activity"/>
    <property type="evidence" value="ECO:0007669"/>
    <property type="project" value="UniProtKB-EC"/>
</dbReference>
<dbReference type="AlphaFoldDB" id="A0A9W6Z456"/>
<keyword evidence="8" id="KW-0156">Chromatin regulator</keyword>
<dbReference type="PROSITE" id="PS51678">
    <property type="entry name" value="SAM_MT_PRMT"/>
    <property type="match status" value="1"/>
</dbReference>
<evidence type="ECO:0000313" key="18">
    <source>
        <dbReference type="Proteomes" id="UP001165160"/>
    </source>
</evidence>
<evidence type="ECO:0000256" key="10">
    <source>
        <dbReference type="ARBA" id="ARBA00023163"/>
    </source>
</evidence>
<evidence type="ECO:0000256" key="5">
    <source>
        <dbReference type="ARBA" id="ARBA00022603"/>
    </source>
</evidence>
<evidence type="ECO:0000259" key="15">
    <source>
        <dbReference type="Pfam" id="PF13649"/>
    </source>
</evidence>
<dbReference type="InterPro" id="IPR041698">
    <property type="entry name" value="Methyltransf_25"/>
</dbReference>
<dbReference type="GO" id="GO:0032259">
    <property type="term" value="P:methylation"/>
    <property type="evidence" value="ECO:0007669"/>
    <property type="project" value="UniProtKB-KW"/>
</dbReference>
<keyword evidence="11" id="KW-0539">Nucleus</keyword>
<dbReference type="Pfam" id="PF22528">
    <property type="entry name" value="PRMT_C"/>
    <property type="match status" value="1"/>
</dbReference>
<protein>
    <recommendedName>
        <fullName evidence="3">type I protein arginine methyltransferase</fullName>
        <ecNumber evidence="3">2.1.1.319</ecNumber>
    </recommendedName>
</protein>
<dbReference type="Proteomes" id="UP001165160">
    <property type="component" value="Unassembled WGS sequence"/>
</dbReference>
<evidence type="ECO:0000256" key="2">
    <source>
        <dbReference type="ARBA" id="ARBA00004496"/>
    </source>
</evidence>
<dbReference type="EC" id="2.1.1.319" evidence="3"/>
<evidence type="ECO:0000256" key="8">
    <source>
        <dbReference type="ARBA" id="ARBA00022853"/>
    </source>
</evidence>
<accession>A0A9W6Z456</accession>
<sequence>MSSLSTNTPSTTTTSADPDTGAATEEEEGNIFSKYYSQLSHQQNMLTDHVRTKTYQQAFFKNTVDFQGANCLDVGTGSGILAFFCVQAGAKEVWGVEMSRITIAAKKLVSSNGLSSKIHIVKGKMEEVTLPKKVDVIVSEPLGFLLVHERMLESYITGRDRYLKPGGKMFPSNSTIYTAPFTDEPLYAETCQKSDFWCNNDFMGVDLTALHETSMEEAFGQPVVGYFHPDILLSDDRGTHFVDFHTVTHEALKSFEIDFQHTITKTAVCHGIACWFDCDFSGSQETVVLKTGPEAPGTHWYQCRLMFRSPLAVNKGQILNGRLTFRANDSFSYDVKVEAGIDCNPRIETENMVFLQDQHYHYLYAEESAVDAQGMGHVRGNEGQV</sequence>
<dbReference type="PANTHER" id="PTHR11006:SF10">
    <property type="entry name" value="HISTONE-ARGININE METHYLTRANSFERASE CARMER-RELATED"/>
    <property type="match status" value="1"/>
</dbReference>
<evidence type="ECO:0000256" key="7">
    <source>
        <dbReference type="ARBA" id="ARBA00022691"/>
    </source>
</evidence>
<dbReference type="CDD" id="cd02440">
    <property type="entry name" value="AdoMet_MTases"/>
    <property type="match status" value="1"/>
</dbReference>
<dbReference type="GO" id="GO:0070611">
    <property type="term" value="F:histone H3R2 methyltransferase activity"/>
    <property type="evidence" value="ECO:0007669"/>
    <property type="project" value="TreeGrafter"/>
</dbReference>